<dbReference type="Gene3D" id="2.60.40.10">
    <property type="entry name" value="Immunoglobulins"/>
    <property type="match status" value="1"/>
</dbReference>
<dbReference type="CDD" id="cd02859">
    <property type="entry name" value="E_set_AMPKbeta_like_N"/>
    <property type="match status" value="1"/>
</dbReference>
<dbReference type="SUPFAM" id="SSF81296">
    <property type="entry name" value="E set domains"/>
    <property type="match status" value="1"/>
</dbReference>
<evidence type="ECO:0008006" key="6">
    <source>
        <dbReference type="Google" id="ProtNLM"/>
    </source>
</evidence>
<proteinExistence type="predicted"/>
<feature type="region of interest" description="Disordered" evidence="1">
    <location>
        <begin position="801"/>
        <end position="820"/>
    </location>
</feature>
<sequence>MGNFAGKEENYLADLDGDLDAQHMGAPMAPMPGGMMPPHGLGPHGSAPMMPPVPASAAGAAGDLGMGAGEGMDLEGKEDDGDTDTVPTVFRWEHGGRQVYITGTFNNWERQIPMHRSGNDFTYIHDLRRGKHAYKFVVDDEWRFAPDQPTVADIEGRINNFIDVHDFKSLEEQEEEEEAPSCGALLLCGPVPPVPAPPKTYPKTAAELRVVIVTPSLFVPDGVSLTLCKLARHLRAAGGEVALLTTKPRGPAPDLPTDLNVIFAPGLAVPISGQQASYQLGAMIGAEAEDAVRHFRPNVVHLSVPDWNGLGMAKLAGDLGAALVCTYHSNYGDYLRFYGVGFARRAFNAYLAHFYSHVPVLYCPTPFIRSKLLRDGIGEATTLKIWGRGVDFGLFHPALRSQRFRERYGFGADDVVVLWVGRLVKEKRPDVFLRVVERLNREGFACKGLVVGTGVYEQPLSLSPHIVTAGFLSGTSLATAYASSDLLLFPSTVETFGNVTLEALAAGCPVVVDANCSGHLVQGGVNGEAVESGDADAAEAYYDATRRLVSNHAYRSGCASASRASVAHCSAEAVQGQMLQNYLEMAKAKGESAPESMAACHATADSRIVSERFYSLWRIAFFFVYPVMSLITGVANALSLCECSPCKAVKRNPKAGSRGTTELRIILEDASDDDEDDKDDIEAGVGARRRARSASKSKVRTLSADLVLAPLARSASFGVVSIFHLQDRRRVVLVLALYGSLLLTMTWLMFNLKSVVLGVACQGSGAVKYACPHSEASARLSQPLHPCQRAIGRLLIGAPQPRRARRANARGDLRGPATAG</sequence>
<evidence type="ECO:0000256" key="1">
    <source>
        <dbReference type="SAM" id="MobiDB-lite"/>
    </source>
</evidence>
<dbReference type="PANTHER" id="PTHR45947">
    <property type="entry name" value="SULFOQUINOVOSYL TRANSFERASE SQD2"/>
    <property type="match status" value="1"/>
</dbReference>
<keyword evidence="2" id="KW-0472">Membrane</keyword>
<feature type="transmembrane region" description="Helical" evidence="2">
    <location>
        <begin position="731"/>
        <end position="750"/>
    </location>
</feature>
<dbReference type="InterPro" id="IPR014756">
    <property type="entry name" value="Ig_E-set"/>
</dbReference>
<dbReference type="PANTHER" id="PTHR45947:SF3">
    <property type="entry name" value="SULFOQUINOVOSYL TRANSFERASE SQD2"/>
    <property type="match status" value="1"/>
</dbReference>
<evidence type="ECO:0000256" key="2">
    <source>
        <dbReference type="SAM" id="Phobius"/>
    </source>
</evidence>
<dbReference type="SUPFAM" id="SSF53756">
    <property type="entry name" value="UDP-Glycosyltransferase/glycogen phosphorylase"/>
    <property type="match status" value="1"/>
</dbReference>
<dbReference type="GO" id="GO:0016757">
    <property type="term" value="F:glycosyltransferase activity"/>
    <property type="evidence" value="ECO:0007669"/>
    <property type="project" value="TreeGrafter"/>
</dbReference>
<dbReference type="Pfam" id="PF13439">
    <property type="entry name" value="Glyco_transf_4"/>
    <property type="match status" value="1"/>
</dbReference>
<dbReference type="Gene3D" id="3.40.50.2000">
    <property type="entry name" value="Glycogen Phosphorylase B"/>
    <property type="match status" value="2"/>
</dbReference>
<feature type="domain" description="AMP-activated protein kinase glycogen-binding" evidence="4">
    <location>
        <begin position="86"/>
        <end position="166"/>
    </location>
</feature>
<feature type="transmembrane region" description="Helical" evidence="2">
    <location>
        <begin position="616"/>
        <end position="641"/>
    </location>
</feature>
<dbReference type="InterPro" id="IPR028098">
    <property type="entry name" value="Glyco_trans_4-like_N"/>
</dbReference>
<evidence type="ECO:0000313" key="5">
    <source>
        <dbReference type="EMBL" id="CAD9242096.1"/>
    </source>
</evidence>
<keyword evidence="2" id="KW-0812">Transmembrane</keyword>
<feature type="domain" description="Glycosyltransferase subfamily 4-like N-terminal" evidence="3">
    <location>
        <begin position="221"/>
        <end position="391"/>
    </location>
</feature>
<keyword evidence="2" id="KW-1133">Transmembrane helix</keyword>
<name>A0A7S1TND5_9STRA</name>
<gene>
    <name evidence="5" type="ORF">PPAR1163_LOCUS438</name>
</gene>
<dbReference type="InterPro" id="IPR050194">
    <property type="entry name" value="Glycosyltransferase_grp1"/>
</dbReference>
<dbReference type="InterPro" id="IPR013783">
    <property type="entry name" value="Ig-like_fold"/>
</dbReference>
<protein>
    <recommendedName>
        <fullName evidence="6">AMP-activated protein kinase glycogen-binding domain-containing protein</fullName>
    </recommendedName>
</protein>
<dbReference type="EMBL" id="HBGJ01000607">
    <property type="protein sequence ID" value="CAD9242096.1"/>
    <property type="molecule type" value="Transcribed_RNA"/>
</dbReference>
<organism evidence="5">
    <name type="scientific">Phaeomonas parva</name>
    <dbReference type="NCBI Taxonomy" id="124430"/>
    <lineage>
        <taxon>Eukaryota</taxon>
        <taxon>Sar</taxon>
        <taxon>Stramenopiles</taxon>
        <taxon>Ochrophyta</taxon>
        <taxon>Pinguiophyceae</taxon>
        <taxon>Pinguiochrysidales</taxon>
        <taxon>Pinguiochrysidaceae</taxon>
        <taxon>Phaeomonas</taxon>
    </lineage>
</organism>
<reference evidence="5" key="1">
    <citation type="submission" date="2021-01" db="EMBL/GenBank/DDBJ databases">
        <authorList>
            <person name="Corre E."/>
            <person name="Pelletier E."/>
            <person name="Niang G."/>
            <person name="Scheremetjew M."/>
            <person name="Finn R."/>
            <person name="Kale V."/>
            <person name="Holt S."/>
            <person name="Cochrane G."/>
            <person name="Meng A."/>
            <person name="Brown T."/>
            <person name="Cohen L."/>
        </authorList>
    </citation>
    <scope>NUCLEOTIDE SEQUENCE</scope>
    <source>
        <strain evidence="5">CCMP2877</strain>
    </source>
</reference>
<dbReference type="Pfam" id="PF13692">
    <property type="entry name" value="Glyco_trans_1_4"/>
    <property type="match status" value="1"/>
</dbReference>
<dbReference type="AlphaFoldDB" id="A0A7S1TND5"/>
<evidence type="ECO:0000259" key="4">
    <source>
        <dbReference type="Pfam" id="PF16561"/>
    </source>
</evidence>
<accession>A0A7S1TND5</accession>
<dbReference type="InterPro" id="IPR032640">
    <property type="entry name" value="AMPK1_CBM"/>
</dbReference>
<evidence type="ECO:0000259" key="3">
    <source>
        <dbReference type="Pfam" id="PF13439"/>
    </source>
</evidence>
<dbReference type="Pfam" id="PF16561">
    <property type="entry name" value="AMPK1_CBM"/>
    <property type="match status" value="1"/>
</dbReference>